<dbReference type="Pfam" id="PF00856">
    <property type="entry name" value="SET"/>
    <property type="match status" value="1"/>
</dbReference>
<dbReference type="SUPFAM" id="SSF82199">
    <property type="entry name" value="SET domain"/>
    <property type="match status" value="1"/>
</dbReference>
<evidence type="ECO:0000256" key="4">
    <source>
        <dbReference type="PROSITE-ProRule" id="PRU00134"/>
    </source>
</evidence>
<accession>A0A9P9R9W8</accession>
<feature type="domain" description="MYND-type" evidence="6">
    <location>
        <begin position="496"/>
        <end position="536"/>
    </location>
</feature>
<proteinExistence type="predicted"/>
<keyword evidence="2 4" id="KW-0863">Zinc-finger</keyword>
<dbReference type="EMBL" id="JAGTJS010000004">
    <property type="protein sequence ID" value="KAH7271776.1"/>
    <property type="molecule type" value="Genomic_DNA"/>
</dbReference>
<sequence>MATDEKMATKQNSDTDQKVDTPMYAIRDVPGKGKGLIATKPIPKGTRILAEAPVFTSPVILEIQNVKAEVIRQVNNLTPAQKTAYFDLTRLDMFKSEDPAWGVFCSNCLKGPAEDIHGLYLIASRVNHACLNNAHDSWNAILGKLTLHSLRDIAEGEEITICYLNRLRERAGRQAALREFTCTCSLCSLEGQRLEESDQRLKQSWYLYELLGTRSEATDESVWRRYRAIRECADLLTKEDAFDHYSIHLYSIACFSFMVMNERARHMVLLERHHQACLLFLGGDNPKALSSQQTLQGLAHWNTVMGKVDPAVVPEGLDPEAFEDWLWRDSKACLNGFADLSNEAVFPRLGGLPISPRNSPDYFTFANDGRRIQTRKAWCLLAEIIKTSSIPGGVRFWIQDHYRNQCPIEFKSGGQNSRALSPEPQVGWAIAILRPVRKGYLAEHLILGQHLQYMLRVREREKDLIKIFPMSLNDLMSLSARVQQFSIQHDGGMRTCHACQRQGTSLKACAKCHFFWYCDKDCQAQGWREKGHKNDCKMLGDSDLKAIFQTAWDDLGNSPLRFPL</sequence>
<dbReference type="OrthoDB" id="265717at2759"/>
<feature type="domain" description="SET" evidence="5">
    <location>
        <begin position="22"/>
        <end position="164"/>
    </location>
</feature>
<evidence type="ECO:0000313" key="8">
    <source>
        <dbReference type="Proteomes" id="UP000736672"/>
    </source>
</evidence>
<gene>
    <name evidence="7" type="ORF">B0J15DRAFT_576951</name>
</gene>
<dbReference type="CDD" id="cd20071">
    <property type="entry name" value="SET_SMYD"/>
    <property type="match status" value="1"/>
</dbReference>
<dbReference type="PANTHER" id="PTHR47332">
    <property type="entry name" value="SET DOMAIN-CONTAINING PROTEIN 5"/>
    <property type="match status" value="1"/>
</dbReference>
<dbReference type="InterPro" id="IPR002893">
    <property type="entry name" value="Znf_MYND"/>
</dbReference>
<evidence type="ECO:0000256" key="1">
    <source>
        <dbReference type="ARBA" id="ARBA00022723"/>
    </source>
</evidence>
<evidence type="ECO:0000259" key="5">
    <source>
        <dbReference type="PROSITE" id="PS50280"/>
    </source>
</evidence>
<keyword evidence="3" id="KW-0862">Zinc</keyword>
<dbReference type="InterPro" id="IPR001214">
    <property type="entry name" value="SET_dom"/>
</dbReference>
<dbReference type="Gene3D" id="6.10.140.2220">
    <property type="match status" value="1"/>
</dbReference>
<dbReference type="GO" id="GO:0008270">
    <property type="term" value="F:zinc ion binding"/>
    <property type="evidence" value="ECO:0007669"/>
    <property type="project" value="UniProtKB-KW"/>
</dbReference>
<organism evidence="7 8">
    <name type="scientific">Fusarium solani</name>
    <name type="common">Filamentous fungus</name>
    <dbReference type="NCBI Taxonomy" id="169388"/>
    <lineage>
        <taxon>Eukaryota</taxon>
        <taxon>Fungi</taxon>
        <taxon>Dikarya</taxon>
        <taxon>Ascomycota</taxon>
        <taxon>Pezizomycotina</taxon>
        <taxon>Sordariomycetes</taxon>
        <taxon>Hypocreomycetidae</taxon>
        <taxon>Hypocreales</taxon>
        <taxon>Nectriaceae</taxon>
        <taxon>Fusarium</taxon>
        <taxon>Fusarium solani species complex</taxon>
    </lineage>
</organism>
<dbReference type="Proteomes" id="UP000736672">
    <property type="component" value="Unassembled WGS sequence"/>
</dbReference>
<dbReference type="PANTHER" id="PTHR47332:SF2">
    <property type="entry name" value="SET-6"/>
    <property type="match status" value="1"/>
</dbReference>
<keyword evidence="8" id="KW-1185">Reference proteome</keyword>
<name>A0A9P9R9W8_FUSSL</name>
<dbReference type="PROSITE" id="PS50280">
    <property type="entry name" value="SET"/>
    <property type="match status" value="1"/>
</dbReference>
<dbReference type="PROSITE" id="PS50865">
    <property type="entry name" value="ZF_MYND_2"/>
    <property type="match status" value="1"/>
</dbReference>
<comment type="caution">
    <text evidence="7">The sequence shown here is derived from an EMBL/GenBank/DDBJ whole genome shotgun (WGS) entry which is preliminary data.</text>
</comment>
<dbReference type="PROSITE" id="PS01360">
    <property type="entry name" value="ZF_MYND_1"/>
    <property type="match status" value="1"/>
</dbReference>
<dbReference type="InterPro" id="IPR053185">
    <property type="entry name" value="SET_domain_protein"/>
</dbReference>
<dbReference type="Gene3D" id="2.170.270.10">
    <property type="entry name" value="SET domain"/>
    <property type="match status" value="1"/>
</dbReference>
<evidence type="ECO:0000256" key="2">
    <source>
        <dbReference type="ARBA" id="ARBA00022771"/>
    </source>
</evidence>
<keyword evidence="1" id="KW-0479">Metal-binding</keyword>
<evidence type="ECO:0008006" key="9">
    <source>
        <dbReference type="Google" id="ProtNLM"/>
    </source>
</evidence>
<evidence type="ECO:0000256" key="3">
    <source>
        <dbReference type="ARBA" id="ARBA00022833"/>
    </source>
</evidence>
<evidence type="ECO:0000313" key="7">
    <source>
        <dbReference type="EMBL" id="KAH7271776.1"/>
    </source>
</evidence>
<evidence type="ECO:0000259" key="6">
    <source>
        <dbReference type="PROSITE" id="PS50865"/>
    </source>
</evidence>
<dbReference type="AlphaFoldDB" id="A0A9P9R9W8"/>
<dbReference type="Pfam" id="PF01753">
    <property type="entry name" value="zf-MYND"/>
    <property type="match status" value="1"/>
</dbReference>
<reference evidence="7" key="1">
    <citation type="journal article" date="2021" name="Nat. Commun.">
        <title>Genetic determinants of endophytism in the Arabidopsis root mycobiome.</title>
        <authorList>
            <person name="Mesny F."/>
            <person name="Miyauchi S."/>
            <person name="Thiergart T."/>
            <person name="Pickel B."/>
            <person name="Atanasova L."/>
            <person name="Karlsson M."/>
            <person name="Huettel B."/>
            <person name="Barry K.W."/>
            <person name="Haridas S."/>
            <person name="Chen C."/>
            <person name="Bauer D."/>
            <person name="Andreopoulos W."/>
            <person name="Pangilinan J."/>
            <person name="LaButti K."/>
            <person name="Riley R."/>
            <person name="Lipzen A."/>
            <person name="Clum A."/>
            <person name="Drula E."/>
            <person name="Henrissat B."/>
            <person name="Kohler A."/>
            <person name="Grigoriev I.V."/>
            <person name="Martin F.M."/>
            <person name="Hacquard S."/>
        </authorList>
    </citation>
    <scope>NUCLEOTIDE SEQUENCE</scope>
    <source>
        <strain evidence="7">FSSC 5 MPI-SDFR-AT-0091</strain>
    </source>
</reference>
<dbReference type="InterPro" id="IPR046341">
    <property type="entry name" value="SET_dom_sf"/>
</dbReference>
<dbReference type="SUPFAM" id="SSF144232">
    <property type="entry name" value="HIT/MYND zinc finger-like"/>
    <property type="match status" value="1"/>
</dbReference>
<dbReference type="SMART" id="SM00317">
    <property type="entry name" value="SET"/>
    <property type="match status" value="1"/>
</dbReference>
<protein>
    <recommendedName>
        <fullName evidence="9">Suppressor of anucleate metulae protein B</fullName>
    </recommendedName>
</protein>